<dbReference type="Gene3D" id="3.60.15.10">
    <property type="entry name" value="Ribonuclease Z/Hydroxyacylglutathione hydrolase-like"/>
    <property type="match status" value="1"/>
</dbReference>
<comment type="caution">
    <text evidence="2">The sequence shown here is derived from an EMBL/GenBank/DDBJ whole genome shotgun (WGS) entry which is preliminary data.</text>
</comment>
<evidence type="ECO:0000313" key="2">
    <source>
        <dbReference type="EMBL" id="MCI2286160.1"/>
    </source>
</evidence>
<dbReference type="PANTHER" id="PTHR15032">
    <property type="entry name" value="N-ACYL-PHOSPHATIDYLETHANOLAMINE-HYDROLYZING PHOSPHOLIPASE D"/>
    <property type="match status" value="1"/>
</dbReference>
<dbReference type="InterPro" id="IPR041141">
    <property type="entry name" value="CmlA_N"/>
</dbReference>
<organism evidence="2 3">
    <name type="scientific">Colwellia maritima</name>
    <dbReference type="NCBI Taxonomy" id="2912588"/>
    <lineage>
        <taxon>Bacteria</taxon>
        <taxon>Pseudomonadati</taxon>
        <taxon>Pseudomonadota</taxon>
        <taxon>Gammaproteobacteria</taxon>
        <taxon>Alteromonadales</taxon>
        <taxon>Colwelliaceae</taxon>
        <taxon>Colwellia</taxon>
    </lineage>
</organism>
<dbReference type="EMBL" id="JAKKSL010000007">
    <property type="protein sequence ID" value="MCI2286160.1"/>
    <property type="molecule type" value="Genomic_DNA"/>
</dbReference>
<keyword evidence="3" id="KW-1185">Reference proteome</keyword>
<dbReference type="InterPro" id="IPR036866">
    <property type="entry name" value="RibonucZ/Hydroxyglut_hydro"/>
</dbReference>
<gene>
    <name evidence="2" type="ORF">L3081_25440</name>
</gene>
<dbReference type="SUPFAM" id="SSF56281">
    <property type="entry name" value="Metallo-hydrolase/oxidoreductase"/>
    <property type="match status" value="1"/>
</dbReference>
<dbReference type="Pfam" id="PF18456">
    <property type="entry name" value="CmlA_N"/>
    <property type="match status" value="1"/>
</dbReference>
<proteinExistence type="predicted"/>
<reference evidence="2" key="1">
    <citation type="submission" date="2022-01" db="EMBL/GenBank/DDBJ databases">
        <title>Colwellia maritima, isolated from seawater.</title>
        <authorList>
            <person name="Kristyanto S."/>
            <person name="Jung J."/>
            <person name="Jeon C.O."/>
        </authorList>
    </citation>
    <scope>NUCLEOTIDE SEQUENCE</scope>
    <source>
        <strain evidence="2">MSW7</strain>
    </source>
</reference>
<dbReference type="RefSeq" id="WP_242289430.1">
    <property type="nucleotide sequence ID" value="NZ_JAKKSL010000007.1"/>
</dbReference>
<evidence type="ECO:0000313" key="3">
    <source>
        <dbReference type="Proteomes" id="UP001139646"/>
    </source>
</evidence>
<dbReference type="PANTHER" id="PTHR15032:SF4">
    <property type="entry name" value="N-ACYL-PHOSPHATIDYLETHANOLAMINE-HYDROLYZING PHOSPHOLIPASE D"/>
    <property type="match status" value="1"/>
</dbReference>
<evidence type="ECO:0000259" key="1">
    <source>
        <dbReference type="Pfam" id="PF18456"/>
    </source>
</evidence>
<name>A0ABS9X7E7_9GAMM</name>
<dbReference type="Proteomes" id="UP001139646">
    <property type="component" value="Unassembled WGS sequence"/>
</dbReference>
<accession>A0ABS9X7E7</accession>
<sequence length="382" mass="44025">MSKVEKKFFLKSEVRVEALVNQWYAWLYTVSPAAAARYFVQRQIPLLKSYLKMPKLHSAGARSSKLEGGNFVDLAEEHIDECQVLLNELLSQQNTLNLSEALHDLNRLLQSHPAESSLTDIYPAIPEPLKGYVELTFDMFNNLNYRLIEALLYQSDYYRTDRQSLSLDLNQHTRAFTLSTPRVELPGYHWQVAFNDERVDKLFRAEEESLTWPEIKTILSVSEEDEEKVRTLFTYERSTNKRGANINRSVRQGELQCHYFGHACVLLEAKGKSILVDPVISYYEKTQPDRLCLGDLPAHIDYVLITHGHMDHLNLETLLRIRYKVGTVVVPATTNGQLQDPSMKLMLENCGFNNVIALDNCESIFFLKVLFRPFLFSVNMPI</sequence>
<feature type="domain" description="Diiron non-heme beta-hydroxylase N-terminal" evidence="1">
    <location>
        <begin position="10"/>
        <end position="235"/>
    </location>
</feature>
<protein>
    <submittedName>
        <fullName evidence="2">MBL fold metallo-hydrolase</fullName>
    </submittedName>
</protein>
<dbReference type="Pfam" id="PF13483">
    <property type="entry name" value="Lactamase_B_3"/>
    <property type="match status" value="1"/>
</dbReference>